<organism evidence="1 2">
    <name type="scientific">Dreissena polymorpha</name>
    <name type="common">Zebra mussel</name>
    <name type="synonym">Mytilus polymorpha</name>
    <dbReference type="NCBI Taxonomy" id="45954"/>
    <lineage>
        <taxon>Eukaryota</taxon>
        <taxon>Metazoa</taxon>
        <taxon>Spiralia</taxon>
        <taxon>Lophotrochozoa</taxon>
        <taxon>Mollusca</taxon>
        <taxon>Bivalvia</taxon>
        <taxon>Autobranchia</taxon>
        <taxon>Heteroconchia</taxon>
        <taxon>Euheterodonta</taxon>
        <taxon>Imparidentia</taxon>
        <taxon>Neoheterodontei</taxon>
        <taxon>Myida</taxon>
        <taxon>Dreissenoidea</taxon>
        <taxon>Dreissenidae</taxon>
        <taxon>Dreissena</taxon>
    </lineage>
</organism>
<dbReference type="EMBL" id="JAIWYP010000007">
    <property type="protein sequence ID" value="KAH3802537.1"/>
    <property type="molecule type" value="Genomic_DNA"/>
</dbReference>
<sequence length="115" mass="12242">MAFLGRERWLPSCSKGIWSGWIHKGGICRSAVRGYGLVGLRGDMALLGRDGGCRPAVRGYGLAELRGRGIVVLQSWPGWVERGGGWGAVLQSKLRVSGGITGDDFLSSSQGIWPG</sequence>
<keyword evidence="2" id="KW-1185">Reference proteome</keyword>
<reference evidence="1" key="1">
    <citation type="journal article" date="2019" name="bioRxiv">
        <title>The Genome of the Zebra Mussel, Dreissena polymorpha: A Resource for Invasive Species Research.</title>
        <authorList>
            <person name="McCartney M.A."/>
            <person name="Auch B."/>
            <person name="Kono T."/>
            <person name="Mallez S."/>
            <person name="Zhang Y."/>
            <person name="Obille A."/>
            <person name="Becker A."/>
            <person name="Abrahante J.E."/>
            <person name="Garbe J."/>
            <person name="Badalamenti J.P."/>
            <person name="Herman A."/>
            <person name="Mangelson H."/>
            <person name="Liachko I."/>
            <person name="Sullivan S."/>
            <person name="Sone E.D."/>
            <person name="Koren S."/>
            <person name="Silverstein K.A.T."/>
            <person name="Beckman K.B."/>
            <person name="Gohl D.M."/>
        </authorList>
    </citation>
    <scope>NUCLEOTIDE SEQUENCE</scope>
    <source>
        <strain evidence="1">Duluth1</strain>
        <tissue evidence="1">Whole animal</tissue>
    </source>
</reference>
<dbReference type="Proteomes" id="UP000828390">
    <property type="component" value="Unassembled WGS sequence"/>
</dbReference>
<protein>
    <submittedName>
        <fullName evidence="1">Uncharacterized protein</fullName>
    </submittedName>
</protein>
<reference evidence="1" key="2">
    <citation type="submission" date="2020-11" db="EMBL/GenBank/DDBJ databases">
        <authorList>
            <person name="McCartney M.A."/>
            <person name="Auch B."/>
            <person name="Kono T."/>
            <person name="Mallez S."/>
            <person name="Becker A."/>
            <person name="Gohl D.M."/>
            <person name="Silverstein K.A.T."/>
            <person name="Koren S."/>
            <person name="Bechman K.B."/>
            <person name="Herman A."/>
            <person name="Abrahante J.E."/>
            <person name="Garbe J."/>
        </authorList>
    </citation>
    <scope>NUCLEOTIDE SEQUENCE</scope>
    <source>
        <strain evidence="1">Duluth1</strain>
        <tissue evidence="1">Whole animal</tissue>
    </source>
</reference>
<accession>A0A9D4JC45</accession>
<dbReference type="AlphaFoldDB" id="A0A9D4JC45"/>
<comment type="caution">
    <text evidence="1">The sequence shown here is derived from an EMBL/GenBank/DDBJ whole genome shotgun (WGS) entry which is preliminary data.</text>
</comment>
<proteinExistence type="predicted"/>
<evidence type="ECO:0000313" key="2">
    <source>
        <dbReference type="Proteomes" id="UP000828390"/>
    </source>
</evidence>
<evidence type="ECO:0000313" key="1">
    <source>
        <dbReference type="EMBL" id="KAH3802537.1"/>
    </source>
</evidence>
<name>A0A9D4JC45_DREPO</name>
<gene>
    <name evidence="1" type="ORF">DPMN_156215</name>
</gene>